<proteinExistence type="predicted"/>
<organism evidence="1 2">
    <name type="scientific">Pseudomonas mandelii</name>
    <dbReference type="NCBI Taxonomy" id="75612"/>
    <lineage>
        <taxon>Bacteria</taxon>
        <taxon>Pseudomonadati</taxon>
        <taxon>Pseudomonadota</taxon>
        <taxon>Gammaproteobacteria</taxon>
        <taxon>Pseudomonadales</taxon>
        <taxon>Pseudomonadaceae</taxon>
        <taxon>Pseudomonas</taxon>
    </lineage>
</organism>
<dbReference type="Proteomes" id="UP000320914">
    <property type="component" value="Unassembled WGS sequence"/>
</dbReference>
<evidence type="ECO:0000313" key="2">
    <source>
        <dbReference type="Proteomes" id="UP000320914"/>
    </source>
</evidence>
<accession>A0A502IDL2</accession>
<dbReference type="AlphaFoldDB" id="A0A502IDL2"/>
<comment type="caution">
    <text evidence="1">The sequence shown here is derived from an EMBL/GenBank/DDBJ whole genome shotgun (WGS) entry which is preliminary data.</text>
</comment>
<sequence length="67" mass="7098">MGASLLAIAVCQSTSMLDVPASSRASSLPQVLRLLWIGGGGHFWEVRTPIRLGLGLTIIVFSRLSCS</sequence>
<evidence type="ECO:0000313" key="1">
    <source>
        <dbReference type="EMBL" id="TPG84073.1"/>
    </source>
</evidence>
<protein>
    <submittedName>
        <fullName evidence="1">Uncharacterized protein</fullName>
    </submittedName>
</protein>
<name>A0A502IDL2_9PSED</name>
<reference evidence="1 2" key="1">
    <citation type="journal article" date="2019" name="Environ. Microbiol.">
        <title>Species interactions and distinct microbial communities in high Arctic permafrost affected cryosols are associated with the CH4 and CO2 gas fluxes.</title>
        <authorList>
            <person name="Altshuler I."/>
            <person name="Hamel J."/>
            <person name="Turney S."/>
            <person name="Magnuson E."/>
            <person name="Levesque R."/>
            <person name="Greer C."/>
            <person name="Whyte L.G."/>
        </authorList>
    </citation>
    <scope>NUCLEOTIDE SEQUENCE [LARGE SCALE GENOMIC DNA]</scope>
    <source>
        <strain evidence="1 2">OWC5</strain>
    </source>
</reference>
<gene>
    <name evidence="1" type="ORF">EAH74_14420</name>
</gene>
<dbReference type="EMBL" id="RCZA01000005">
    <property type="protein sequence ID" value="TPG84073.1"/>
    <property type="molecule type" value="Genomic_DNA"/>
</dbReference>